<protein>
    <submittedName>
        <fullName evidence="7">Duf803 domain membrane protein</fullName>
    </submittedName>
</protein>
<evidence type="ECO:0000256" key="1">
    <source>
        <dbReference type="ARBA" id="ARBA00004141"/>
    </source>
</evidence>
<sequence>MDTTQRLFDARASLWSWSNRATLVVVTKEYCVTRLMHGKLPAPHVSVYALLPFPLFPSLSFEGYQPSNVLVMEQQPPPPPPTTPAQDNNDVAFNTFIGVVVSVCGNVLISVALNVQKLAHNKIQESQMQKYFANMDEPPRWISTGQSNYSSSTFFPDDGYSSPRSSEDHPRSEEEELEHQKFIMAMAQEQTRGGDSDYLKSKLWWLGISLMVLGEVGNFVAYGFAPASTIAPLGTTTLVSNVILAPLMLKEVFRKRDLLGVCLAVLGAAMVVLSSNAQETALSPELIMEALTQTQSIIYFAITGIAIAVLSGLSPMYGSRSIMIDLGLVAIYGGYTVLCTKSVASLLSLTFFKMFAYPVSYLLMVTLVMTAILQIKYLNKALQRFDSTEVIPTQFVLFTISAIIGSAVLYHDFDDMSMDQTSRFMTGCAIEFLGVYLITSKRNKQPQGLSIHADDTLVDFDTSTTARDEGIYVPENQTIDEEAATTNRRSLHFTADPTYNNRRSMPPSSHDALNTNRLSAAFTTSTPTTHEDWHTLTNSGITGSSNTNTTSNRREGRKRRSSVFRGISLTSQLVDRMNEEPVPTPSNSKQPIQLPPSSPTWQQTFGFHQHRRGDSAFGNLISGLTGTTAAPSTTASGGGGGVTSSSNSHYPITSGGGSSSGGGHDPTLAMETDADAVEIEIPTASTLSSQRNSEDDRELLPIHSSKRNSTRLVDIEENPEYRDLS</sequence>
<evidence type="ECO:0000256" key="4">
    <source>
        <dbReference type="ARBA" id="ARBA00023136"/>
    </source>
</evidence>
<feature type="transmembrane region" description="Helical" evidence="6">
    <location>
        <begin position="297"/>
        <end position="317"/>
    </location>
</feature>
<feature type="transmembrane region" description="Helical" evidence="6">
    <location>
        <begin position="91"/>
        <end position="113"/>
    </location>
</feature>
<dbReference type="PANTHER" id="PTHR12570:SF65">
    <property type="entry name" value="MAGNESIUM TRANSPORTER NIPA9-RELATED"/>
    <property type="match status" value="1"/>
</dbReference>
<feature type="transmembrane region" description="Helical" evidence="6">
    <location>
        <begin position="203"/>
        <end position="224"/>
    </location>
</feature>
<comment type="subcellular location">
    <subcellularLocation>
        <location evidence="1">Membrane</location>
        <topology evidence="1">Multi-pass membrane protein</topology>
    </subcellularLocation>
</comment>
<dbReference type="SUPFAM" id="SSF103481">
    <property type="entry name" value="Multidrug resistance efflux transporter EmrE"/>
    <property type="match status" value="1"/>
</dbReference>
<dbReference type="GO" id="GO:0016020">
    <property type="term" value="C:membrane"/>
    <property type="evidence" value="ECO:0007669"/>
    <property type="project" value="UniProtKB-SubCell"/>
</dbReference>
<feature type="transmembrane region" description="Helical" evidence="6">
    <location>
        <begin position="390"/>
        <end position="410"/>
    </location>
</feature>
<comment type="caution">
    <text evidence="7">The sequence shown here is derived from an EMBL/GenBank/DDBJ whole genome shotgun (WGS) entry which is preliminary data.</text>
</comment>
<name>A0A068RLD1_9FUNG</name>
<feature type="compositionally biased region" description="Gly residues" evidence="5">
    <location>
        <begin position="654"/>
        <end position="664"/>
    </location>
</feature>
<dbReference type="InterPro" id="IPR037185">
    <property type="entry name" value="EmrE-like"/>
</dbReference>
<accession>A0A068RLD1</accession>
<feature type="region of interest" description="Disordered" evidence="5">
    <location>
        <begin position="628"/>
        <end position="668"/>
    </location>
</feature>
<evidence type="ECO:0000256" key="5">
    <source>
        <dbReference type="SAM" id="MobiDB-lite"/>
    </source>
</evidence>
<reference evidence="7" key="1">
    <citation type="submission" date="2013-08" db="EMBL/GenBank/DDBJ databases">
        <title>Gene expansion shapes genome architecture in the human pathogen Lichtheimia corymbifera: an evolutionary genomics analysis in the ancient terrestrial Mucorales (Mucoromycotina).</title>
        <authorList>
            <person name="Schwartze V.U."/>
            <person name="Winter S."/>
            <person name="Shelest E."/>
            <person name="Marcet-Houben M."/>
            <person name="Horn F."/>
            <person name="Wehner S."/>
            <person name="Hoffmann K."/>
            <person name="Riege K."/>
            <person name="Sammeth M."/>
            <person name="Nowrousian M."/>
            <person name="Valiante V."/>
            <person name="Linde J."/>
            <person name="Jacobsen I.D."/>
            <person name="Marz M."/>
            <person name="Brakhage A.A."/>
            <person name="Gabaldon T."/>
            <person name="Bocker S."/>
            <person name="Voigt K."/>
        </authorList>
    </citation>
    <scope>NUCLEOTIDE SEQUENCE [LARGE SCALE GENOMIC DNA]</scope>
    <source>
        <strain evidence="7">FSU 9682</strain>
    </source>
</reference>
<evidence type="ECO:0000313" key="7">
    <source>
        <dbReference type="EMBL" id="CDH50809.1"/>
    </source>
</evidence>
<evidence type="ECO:0000256" key="6">
    <source>
        <dbReference type="SAM" id="Phobius"/>
    </source>
</evidence>
<feature type="transmembrane region" description="Helical" evidence="6">
    <location>
        <begin position="358"/>
        <end position="378"/>
    </location>
</feature>
<feature type="region of interest" description="Disordered" evidence="5">
    <location>
        <begin position="683"/>
        <end position="725"/>
    </location>
</feature>
<organism evidence="7 8">
    <name type="scientific">Lichtheimia corymbifera JMRC:FSU:9682</name>
    <dbReference type="NCBI Taxonomy" id="1263082"/>
    <lineage>
        <taxon>Eukaryota</taxon>
        <taxon>Fungi</taxon>
        <taxon>Fungi incertae sedis</taxon>
        <taxon>Mucoromycota</taxon>
        <taxon>Mucoromycotina</taxon>
        <taxon>Mucoromycetes</taxon>
        <taxon>Mucorales</taxon>
        <taxon>Lichtheimiaceae</taxon>
        <taxon>Lichtheimia</taxon>
    </lineage>
</organism>
<keyword evidence="2 6" id="KW-0812">Transmembrane</keyword>
<dbReference type="PANTHER" id="PTHR12570">
    <property type="match status" value="1"/>
</dbReference>
<dbReference type="InterPro" id="IPR008521">
    <property type="entry name" value="Mg_trans_NIPA"/>
</dbReference>
<feature type="region of interest" description="Disordered" evidence="5">
    <location>
        <begin position="525"/>
        <end position="604"/>
    </location>
</feature>
<feature type="transmembrane region" description="Helical" evidence="6">
    <location>
        <begin position="258"/>
        <end position="277"/>
    </location>
</feature>
<dbReference type="OrthoDB" id="165382at2759"/>
<evidence type="ECO:0000256" key="3">
    <source>
        <dbReference type="ARBA" id="ARBA00022989"/>
    </source>
</evidence>
<feature type="transmembrane region" description="Helical" evidence="6">
    <location>
        <begin position="329"/>
        <end position="352"/>
    </location>
</feature>
<dbReference type="EMBL" id="CBTN010000008">
    <property type="protein sequence ID" value="CDH50809.1"/>
    <property type="molecule type" value="Genomic_DNA"/>
</dbReference>
<evidence type="ECO:0000256" key="2">
    <source>
        <dbReference type="ARBA" id="ARBA00022692"/>
    </source>
</evidence>
<feature type="compositionally biased region" description="Low complexity" evidence="5">
    <location>
        <begin position="535"/>
        <end position="551"/>
    </location>
</feature>
<dbReference type="AlphaFoldDB" id="A0A068RLD1"/>
<dbReference type="Proteomes" id="UP000027586">
    <property type="component" value="Unassembled WGS sequence"/>
</dbReference>
<dbReference type="VEuPathDB" id="FungiDB:LCOR_02503.1"/>
<proteinExistence type="predicted"/>
<feature type="transmembrane region" description="Helical" evidence="6">
    <location>
        <begin position="230"/>
        <end position="249"/>
    </location>
</feature>
<feature type="region of interest" description="Disordered" evidence="5">
    <location>
        <begin position="153"/>
        <end position="177"/>
    </location>
</feature>
<dbReference type="Pfam" id="PF05653">
    <property type="entry name" value="Mg_trans_NIPA"/>
    <property type="match status" value="1"/>
</dbReference>
<keyword evidence="3 6" id="KW-1133">Transmembrane helix</keyword>
<keyword evidence="4 6" id="KW-0472">Membrane</keyword>
<keyword evidence="8" id="KW-1185">Reference proteome</keyword>
<evidence type="ECO:0000313" key="8">
    <source>
        <dbReference type="Proteomes" id="UP000027586"/>
    </source>
</evidence>
<gene>
    <name evidence="7" type="ORF">LCOR_02503.1</name>
</gene>
<dbReference type="GO" id="GO:0015095">
    <property type="term" value="F:magnesium ion transmembrane transporter activity"/>
    <property type="evidence" value="ECO:0007669"/>
    <property type="project" value="InterPro"/>
</dbReference>